<feature type="zinc finger region" description="TRAF-type" evidence="7">
    <location>
        <begin position="124"/>
        <end position="168"/>
    </location>
</feature>
<dbReference type="GO" id="GO:0043122">
    <property type="term" value="P:regulation of canonical NF-kappaB signal transduction"/>
    <property type="evidence" value="ECO:0007669"/>
    <property type="project" value="TreeGrafter"/>
</dbReference>
<dbReference type="InterPro" id="IPR001293">
    <property type="entry name" value="Znf_TRAF"/>
</dbReference>
<dbReference type="SUPFAM" id="SSF49599">
    <property type="entry name" value="TRAF domain-like"/>
    <property type="match status" value="2"/>
</dbReference>
<sequence length="412" mass="46447">MAYSEKQTGVPCGFICQNSGNSIPLDFEPDAEHQFMEQELSAVPLCPVDKEVIKSQEVFKDNYCARDVLSLYVFCKIRLPDPCQFGPVQCSKENCPEPVLSKGLKGGKMPYCKKDVVVISLQNHEESLCSGYPVSCPNKCLQIIPRTEVDEPLAMCPEAERDCPFKGCVCTLKDKRGNLQDHERSALRDHRLLISDLYKSLEQRESKIQQLAKTVNKFKNDFKQFTQLLVKNGSFLLNMLVLASHTDRSTCLEVQLCQLLRMVNQQQFKFDLRPLVEAIDTVKLKITLLETNDQRLVVLEAETNKHNAHINIHKKETLDGHTVSIFSQTFYPTYPNLDWSGKGTYLSLNSGDARGADPNSSSFKRPDGEMIITSGCPRFVTHSTLENAKSTSIQDDILFLKVAVDLTDLDDL</sequence>
<dbReference type="GO" id="GO:0008270">
    <property type="term" value="F:zinc ion binding"/>
    <property type="evidence" value="ECO:0007669"/>
    <property type="project" value="UniProtKB-KW"/>
</dbReference>
<comment type="subcellular location">
    <subcellularLocation>
        <location evidence="1">Cytoplasm</location>
    </subcellularLocation>
</comment>
<dbReference type="Gene3D" id="3.30.40.10">
    <property type="entry name" value="Zinc/RING finger domain, C3HC4 (zinc finger)"/>
    <property type="match status" value="1"/>
</dbReference>
<dbReference type="Pfam" id="PF02176">
    <property type="entry name" value="zf-TRAF"/>
    <property type="match status" value="1"/>
</dbReference>
<dbReference type="InterPro" id="IPR013083">
    <property type="entry name" value="Znf_RING/FYVE/PHD"/>
</dbReference>
<keyword evidence="3 7" id="KW-0479">Metal-binding</keyword>
<feature type="domain" description="TRAF-type" evidence="8">
    <location>
        <begin position="124"/>
        <end position="168"/>
    </location>
</feature>
<keyword evidence="2" id="KW-0963">Cytoplasm</keyword>
<dbReference type="GO" id="GO:0005737">
    <property type="term" value="C:cytoplasm"/>
    <property type="evidence" value="ECO:0007669"/>
    <property type="project" value="UniProtKB-SubCell"/>
</dbReference>
<dbReference type="GO" id="GO:0009898">
    <property type="term" value="C:cytoplasmic side of plasma membrane"/>
    <property type="evidence" value="ECO:0007669"/>
    <property type="project" value="TreeGrafter"/>
</dbReference>
<dbReference type="Proteomes" id="UP000326458">
    <property type="component" value="Unassembled WGS sequence"/>
</dbReference>
<evidence type="ECO:0000313" key="9">
    <source>
        <dbReference type="EMBL" id="KAB0341361.1"/>
    </source>
</evidence>
<evidence type="ECO:0000313" key="10">
    <source>
        <dbReference type="Proteomes" id="UP000326458"/>
    </source>
</evidence>
<evidence type="ECO:0000256" key="4">
    <source>
        <dbReference type="ARBA" id="ARBA00022737"/>
    </source>
</evidence>
<evidence type="ECO:0000256" key="1">
    <source>
        <dbReference type="ARBA" id="ARBA00004496"/>
    </source>
</evidence>
<dbReference type="PROSITE" id="PS50145">
    <property type="entry name" value="ZF_TRAF"/>
    <property type="match status" value="1"/>
</dbReference>
<comment type="caution">
    <text evidence="9">The sequence shown here is derived from an EMBL/GenBank/DDBJ whole genome shotgun (WGS) entry which is preliminary data.</text>
</comment>
<dbReference type="GO" id="GO:0005164">
    <property type="term" value="F:tumor necrosis factor receptor binding"/>
    <property type="evidence" value="ECO:0007669"/>
    <property type="project" value="TreeGrafter"/>
</dbReference>
<reference evidence="9 10" key="1">
    <citation type="submission" date="2019-06" db="EMBL/GenBank/DDBJ databases">
        <title>Discovery of a novel chromosome fission-fusion reversal in muntjac.</title>
        <authorList>
            <person name="Mudd A.B."/>
            <person name="Bredeson J.V."/>
            <person name="Baum R."/>
            <person name="Hockemeyer D."/>
            <person name="Rokhsar D.S."/>
        </authorList>
    </citation>
    <scope>NUCLEOTIDE SEQUENCE [LARGE SCALE GENOMIC DNA]</scope>
    <source>
        <strain evidence="9">UTSW_UCB_Mm</strain>
        <tissue evidence="9">Fibroblast cell line</tissue>
    </source>
</reference>
<dbReference type="InterPro" id="IPR008974">
    <property type="entry name" value="TRAF-like"/>
</dbReference>
<dbReference type="AlphaFoldDB" id="A0A5N3UY87"/>
<evidence type="ECO:0000256" key="2">
    <source>
        <dbReference type="ARBA" id="ARBA00022490"/>
    </source>
</evidence>
<dbReference type="FunFam" id="3.30.40.10:FF:000356">
    <property type="entry name" value="TNF receptor-associated factor"/>
    <property type="match status" value="1"/>
</dbReference>
<keyword evidence="4" id="KW-0677">Repeat</keyword>
<keyword evidence="6 7" id="KW-0862">Zinc</keyword>
<evidence type="ECO:0000256" key="3">
    <source>
        <dbReference type="ARBA" id="ARBA00022723"/>
    </source>
</evidence>
<dbReference type="PANTHER" id="PTHR10131">
    <property type="entry name" value="TNF RECEPTOR ASSOCIATED FACTOR"/>
    <property type="match status" value="1"/>
</dbReference>
<dbReference type="Gene3D" id="2.60.210.10">
    <property type="entry name" value="Apoptosis, Tumor Necrosis Factor Receptor Associated Protein 2, Chain A"/>
    <property type="match status" value="1"/>
</dbReference>
<dbReference type="PANTHER" id="PTHR10131:SF83">
    <property type="entry name" value="TNF RECEPTOR-ASSOCIATED FACTOR 5"/>
    <property type="match status" value="1"/>
</dbReference>
<gene>
    <name evidence="9" type="ORF">FD754_018287</name>
</gene>
<proteinExistence type="predicted"/>
<keyword evidence="10" id="KW-1185">Reference proteome</keyword>
<evidence type="ECO:0000256" key="7">
    <source>
        <dbReference type="PROSITE-ProRule" id="PRU00207"/>
    </source>
</evidence>
<keyword evidence="5 7" id="KW-0863">Zinc-finger</keyword>
<dbReference type="EMBL" id="VCEA01000003">
    <property type="protein sequence ID" value="KAB0341361.1"/>
    <property type="molecule type" value="Genomic_DNA"/>
</dbReference>
<accession>A0A5N3UY87</accession>
<evidence type="ECO:0000256" key="5">
    <source>
        <dbReference type="ARBA" id="ARBA00022771"/>
    </source>
</evidence>
<organism evidence="9 10">
    <name type="scientific">Muntiacus muntjak</name>
    <name type="common">Barking deer</name>
    <name type="synonym">Indian muntjac</name>
    <dbReference type="NCBI Taxonomy" id="9888"/>
    <lineage>
        <taxon>Eukaryota</taxon>
        <taxon>Metazoa</taxon>
        <taxon>Chordata</taxon>
        <taxon>Craniata</taxon>
        <taxon>Vertebrata</taxon>
        <taxon>Euteleostomi</taxon>
        <taxon>Mammalia</taxon>
        <taxon>Eutheria</taxon>
        <taxon>Laurasiatheria</taxon>
        <taxon>Artiodactyla</taxon>
        <taxon>Ruminantia</taxon>
        <taxon>Pecora</taxon>
        <taxon>Cervidae</taxon>
        <taxon>Muntiacinae</taxon>
        <taxon>Muntiacus</taxon>
    </lineage>
</organism>
<name>A0A5N3UY87_MUNMU</name>
<evidence type="ECO:0000259" key="8">
    <source>
        <dbReference type="PROSITE" id="PS50145"/>
    </source>
</evidence>
<dbReference type="GO" id="GO:0031996">
    <property type="term" value="F:thioesterase binding"/>
    <property type="evidence" value="ECO:0007669"/>
    <property type="project" value="TreeGrafter"/>
</dbReference>
<evidence type="ECO:0000256" key="6">
    <source>
        <dbReference type="ARBA" id="ARBA00022833"/>
    </source>
</evidence>
<protein>
    <recommendedName>
        <fullName evidence="8">TRAF-type domain-containing protein</fullName>
    </recommendedName>
</protein>